<dbReference type="InterPro" id="IPR005835">
    <property type="entry name" value="NTP_transferase_dom"/>
</dbReference>
<evidence type="ECO:0000256" key="7">
    <source>
        <dbReference type="ARBA" id="ARBA00023134"/>
    </source>
</evidence>
<keyword evidence="4 13" id="KW-0808">Transferase</keyword>
<evidence type="ECO:0000256" key="9">
    <source>
        <dbReference type="RuleBase" id="RU004190"/>
    </source>
</evidence>
<organism evidence="13 14">
    <name type="scientific">Acinetobacter haemolyticus</name>
    <dbReference type="NCBI Taxonomy" id="29430"/>
    <lineage>
        <taxon>Bacteria</taxon>
        <taxon>Pseudomonadati</taxon>
        <taxon>Pseudomonadota</taxon>
        <taxon>Gammaproteobacteria</taxon>
        <taxon>Moraxellales</taxon>
        <taxon>Moraxellaceae</taxon>
        <taxon>Acinetobacter</taxon>
    </lineage>
</organism>
<dbReference type="Proteomes" id="UP000451048">
    <property type="component" value="Unassembled WGS sequence"/>
</dbReference>
<evidence type="ECO:0000256" key="5">
    <source>
        <dbReference type="ARBA" id="ARBA00022695"/>
    </source>
</evidence>
<dbReference type="PANTHER" id="PTHR46390:SF1">
    <property type="entry name" value="MANNOSE-1-PHOSPHATE GUANYLYLTRANSFERASE"/>
    <property type="match status" value="1"/>
</dbReference>
<name>A0AAJ3D878_ACIHA</name>
<dbReference type="Gene3D" id="2.60.120.10">
    <property type="entry name" value="Jelly Rolls"/>
    <property type="match status" value="1"/>
</dbReference>
<evidence type="ECO:0000313" key="14">
    <source>
        <dbReference type="Proteomes" id="UP000451048"/>
    </source>
</evidence>
<feature type="domain" description="Nucleotidyl transferase" evidence="10">
    <location>
        <begin position="5"/>
        <end position="285"/>
    </location>
</feature>
<dbReference type="GO" id="GO:0009298">
    <property type="term" value="P:GDP-mannose biosynthetic process"/>
    <property type="evidence" value="ECO:0007669"/>
    <property type="project" value="TreeGrafter"/>
</dbReference>
<evidence type="ECO:0000256" key="3">
    <source>
        <dbReference type="ARBA" id="ARBA00012387"/>
    </source>
</evidence>
<reference evidence="13 14" key="1">
    <citation type="submission" date="2019-12" db="EMBL/GenBank/DDBJ databases">
        <title>Acinetobacter haemolyticus comparative genomics.</title>
        <authorList>
            <person name="Castro-Jaimes S."/>
            <person name="Bello-Lopez E."/>
            <person name="Velazquez-Acosta C."/>
            <person name="Volkow-Fernandez P."/>
            <person name="Lozano-Zarain P."/>
            <person name="Castillo Ramirez S."/>
            <person name="Cevallos M.A."/>
        </authorList>
    </citation>
    <scope>NUCLEOTIDE SEQUENCE [LARGE SCALE GENOMIC DNA]</scope>
    <source>
        <strain evidence="13 14">AN10</strain>
    </source>
</reference>
<keyword evidence="13" id="KW-0413">Isomerase</keyword>
<dbReference type="SUPFAM" id="SSF53448">
    <property type="entry name" value="Nucleotide-diphospho-sugar transferases"/>
    <property type="match status" value="1"/>
</dbReference>
<keyword evidence="7" id="KW-0342">GTP-binding</keyword>
<comment type="similarity">
    <text evidence="2 9">Belongs to the mannose-6-phosphate isomerase type 2 family.</text>
</comment>
<keyword evidence="6" id="KW-0547">Nucleotide-binding</keyword>
<dbReference type="EC" id="2.7.7.13" evidence="3"/>
<dbReference type="GO" id="GO:0005525">
    <property type="term" value="F:GTP binding"/>
    <property type="evidence" value="ECO:0007669"/>
    <property type="project" value="UniProtKB-KW"/>
</dbReference>
<evidence type="ECO:0000259" key="11">
    <source>
        <dbReference type="Pfam" id="PF01050"/>
    </source>
</evidence>
<dbReference type="InterPro" id="IPR051161">
    <property type="entry name" value="Mannose-6P_isomerase_type2"/>
</dbReference>
<comment type="pathway">
    <text evidence="1">Nucleotide-sugar biosynthesis; GDP-alpha-D-mannose biosynthesis; GDP-alpha-D-mannose from alpha-D-mannose 1-phosphate (GTP route): step 1/1.</text>
</comment>
<dbReference type="AlphaFoldDB" id="A0AAJ3D878"/>
<evidence type="ECO:0000313" key="13">
    <source>
        <dbReference type="EMBL" id="NAR73000.1"/>
    </source>
</evidence>
<dbReference type="FunFam" id="3.90.550.10:FF:000046">
    <property type="entry name" value="Mannose-1-phosphate guanylyltransferase (GDP)"/>
    <property type="match status" value="1"/>
</dbReference>
<dbReference type="Pfam" id="PF00483">
    <property type="entry name" value="NTP_transferase"/>
    <property type="match status" value="1"/>
</dbReference>
<evidence type="ECO:0000256" key="2">
    <source>
        <dbReference type="ARBA" id="ARBA00006115"/>
    </source>
</evidence>
<dbReference type="FunFam" id="2.60.120.10:FF:000032">
    <property type="entry name" value="Mannose-1-phosphate guanylyltransferase/mannose-6-phosphate isomerase"/>
    <property type="match status" value="1"/>
</dbReference>
<dbReference type="CDD" id="cd02213">
    <property type="entry name" value="cupin_PMI_typeII_C"/>
    <property type="match status" value="1"/>
</dbReference>
<gene>
    <name evidence="13" type="ORF">GPS52_05695</name>
</gene>
<dbReference type="Gene3D" id="3.90.550.10">
    <property type="entry name" value="Spore Coat Polysaccharide Biosynthesis Protein SpsA, Chain A"/>
    <property type="match status" value="1"/>
</dbReference>
<evidence type="ECO:0000256" key="1">
    <source>
        <dbReference type="ARBA" id="ARBA00004823"/>
    </source>
</evidence>
<sequence length="469" mass="53919">MKIQPIILAGGSGTRLWPLSREKYPKQFLKINEENSLFQKTILRVCGSNFFEPIVITNNEYRFIVAQQIKEINQVCHLVLEPYGKNTTAAICLAALHSEKLHKSNTTLLVLSADHYFKNFSEVVEKSLLCENIVKSKSLIIFGIKPSRVETGYGYIKVNKNNNNHIHSVDEFIEKPVFNKAREYFESGDYYWNSGVFLFDSQAILEKIKLLANDIYENCTSSYNTSYSDQDFLRINSDIFKNCRSESIDYSIFQKNDNTFMIDIYTEWSDIGSWFSLWDNTKKDKNSNVILGDIYNINTSNSYIYSEDQFVATIGVDNLIIINTKDALLVASNDNSQQVKEVVKYLNENNRVEAISRSIVERPWGRYESIHLRENYQVKHITVDPGQKLSVQMHYHRAEHWVVVKGTAKVLKGNQSKILSANQSIYIDLGEIHSLENPGKIPLEIIEVQSGAYLGEDDIIRFDDIYGRS</sequence>
<dbReference type="InterPro" id="IPR029044">
    <property type="entry name" value="Nucleotide-diphossugar_trans"/>
</dbReference>
<dbReference type="InterPro" id="IPR054566">
    <property type="entry name" value="ManC/GMP-like_b-helix"/>
</dbReference>
<evidence type="ECO:0000259" key="12">
    <source>
        <dbReference type="Pfam" id="PF22640"/>
    </source>
</evidence>
<dbReference type="InterPro" id="IPR014710">
    <property type="entry name" value="RmlC-like_jellyroll"/>
</dbReference>
<evidence type="ECO:0000256" key="4">
    <source>
        <dbReference type="ARBA" id="ARBA00022679"/>
    </source>
</evidence>
<evidence type="ECO:0000259" key="10">
    <source>
        <dbReference type="Pfam" id="PF00483"/>
    </source>
</evidence>
<comment type="caution">
    <text evidence="13">The sequence shown here is derived from an EMBL/GenBank/DDBJ whole genome shotgun (WGS) entry which is preliminary data.</text>
</comment>
<keyword evidence="5 13" id="KW-0548">Nucleotidyltransferase</keyword>
<dbReference type="SUPFAM" id="SSF51182">
    <property type="entry name" value="RmlC-like cupins"/>
    <property type="match status" value="1"/>
</dbReference>
<dbReference type="NCBIfam" id="TIGR01479">
    <property type="entry name" value="GMP_PMI"/>
    <property type="match status" value="1"/>
</dbReference>
<evidence type="ECO:0000256" key="8">
    <source>
        <dbReference type="ARBA" id="ARBA00047343"/>
    </source>
</evidence>
<dbReference type="GO" id="GO:0004475">
    <property type="term" value="F:mannose-1-phosphate guanylyltransferase (GTP) activity"/>
    <property type="evidence" value="ECO:0007669"/>
    <property type="project" value="UniProtKB-EC"/>
</dbReference>
<dbReference type="CDD" id="cd02509">
    <property type="entry name" value="GDP-M1P_Guanylyltransferase"/>
    <property type="match status" value="1"/>
</dbReference>
<dbReference type="InterPro" id="IPR006375">
    <property type="entry name" value="Man1P_GuaTrfase/Man6P_Isoase"/>
</dbReference>
<feature type="domain" description="Mannose-6-phosphate isomerase type II C-terminal" evidence="11">
    <location>
        <begin position="351"/>
        <end position="464"/>
    </location>
</feature>
<dbReference type="GO" id="GO:0000271">
    <property type="term" value="P:polysaccharide biosynthetic process"/>
    <property type="evidence" value="ECO:0007669"/>
    <property type="project" value="InterPro"/>
</dbReference>
<comment type="catalytic activity">
    <reaction evidence="8">
        <text>alpha-D-mannose 1-phosphate + GTP + H(+) = GDP-alpha-D-mannose + diphosphate</text>
        <dbReference type="Rhea" id="RHEA:15229"/>
        <dbReference type="ChEBI" id="CHEBI:15378"/>
        <dbReference type="ChEBI" id="CHEBI:33019"/>
        <dbReference type="ChEBI" id="CHEBI:37565"/>
        <dbReference type="ChEBI" id="CHEBI:57527"/>
        <dbReference type="ChEBI" id="CHEBI:58409"/>
        <dbReference type="EC" id="2.7.7.13"/>
    </reaction>
</comment>
<dbReference type="InterPro" id="IPR049577">
    <property type="entry name" value="GMPP_N"/>
</dbReference>
<dbReference type="GO" id="GO:0016853">
    <property type="term" value="F:isomerase activity"/>
    <property type="evidence" value="ECO:0007669"/>
    <property type="project" value="UniProtKB-KW"/>
</dbReference>
<dbReference type="Pfam" id="PF01050">
    <property type="entry name" value="MannoseP_isomer"/>
    <property type="match status" value="1"/>
</dbReference>
<dbReference type="PANTHER" id="PTHR46390">
    <property type="entry name" value="MANNOSE-1-PHOSPHATE GUANYLYLTRANSFERASE"/>
    <property type="match status" value="1"/>
</dbReference>
<dbReference type="EMBL" id="WTTO01000011">
    <property type="protein sequence ID" value="NAR73000.1"/>
    <property type="molecule type" value="Genomic_DNA"/>
</dbReference>
<dbReference type="InterPro" id="IPR001538">
    <property type="entry name" value="Man6P_isomerase-2_C"/>
</dbReference>
<dbReference type="InterPro" id="IPR011051">
    <property type="entry name" value="RmlC_Cupin_sf"/>
</dbReference>
<dbReference type="Pfam" id="PF22640">
    <property type="entry name" value="ManC_GMP_beta-helix"/>
    <property type="match status" value="1"/>
</dbReference>
<dbReference type="RefSeq" id="WP_161404759.1">
    <property type="nucleotide sequence ID" value="NZ_WTTO01000011.1"/>
</dbReference>
<feature type="domain" description="MannoseP isomerase/GMP-like beta-helix" evidence="12">
    <location>
        <begin position="296"/>
        <end position="346"/>
    </location>
</feature>
<accession>A0AAJ3D878</accession>
<protein>
    <recommendedName>
        <fullName evidence="3">mannose-1-phosphate guanylyltransferase</fullName>
        <ecNumber evidence="3">2.7.7.13</ecNumber>
    </recommendedName>
</protein>
<proteinExistence type="inferred from homology"/>
<evidence type="ECO:0000256" key="6">
    <source>
        <dbReference type="ARBA" id="ARBA00022741"/>
    </source>
</evidence>